<feature type="region of interest" description="Disordered" evidence="1">
    <location>
        <begin position="1"/>
        <end position="21"/>
    </location>
</feature>
<keyword evidence="3" id="KW-1185">Reference proteome</keyword>
<evidence type="ECO:0000313" key="2">
    <source>
        <dbReference type="EMBL" id="GGM75944.1"/>
    </source>
</evidence>
<comment type="caution">
    <text evidence="2">The sequence shown here is derived from an EMBL/GenBank/DDBJ whole genome shotgun (WGS) entry which is preliminary data.</text>
</comment>
<evidence type="ECO:0000313" key="3">
    <source>
        <dbReference type="Proteomes" id="UP000637578"/>
    </source>
</evidence>
<gene>
    <name evidence="2" type="ORF">GCM10012275_53350</name>
</gene>
<proteinExistence type="predicted"/>
<organism evidence="2 3">
    <name type="scientific">Longimycelium tulufanense</name>
    <dbReference type="NCBI Taxonomy" id="907463"/>
    <lineage>
        <taxon>Bacteria</taxon>
        <taxon>Bacillati</taxon>
        <taxon>Actinomycetota</taxon>
        <taxon>Actinomycetes</taxon>
        <taxon>Pseudonocardiales</taxon>
        <taxon>Pseudonocardiaceae</taxon>
        <taxon>Longimycelium</taxon>
    </lineage>
</organism>
<reference evidence="2" key="1">
    <citation type="journal article" date="2014" name="Int. J. Syst. Evol. Microbiol.">
        <title>Complete genome sequence of Corynebacterium casei LMG S-19264T (=DSM 44701T), isolated from a smear-ripened cheese.</title>
        <authorList>
            <consortium name="US DOE Joint Genome Institute (JGI-PGF)"/>
            <person name="Walter F."/>
            <person name="Albersmeier A."/>
            <person name="Kalinowski J."/>
            <person name="Ruckert C."/>
        </authorList>
    </citation>
    <scope>NUCLEOTIDE SEQUENCE</scope>
    <source>
        <strain evidence="2">CGMCC 4.5737</strain>
    </source>
</reference>
<accession>A0A8J3CJC6</accession>
<evidence type="ECO:0000256" key="1">
    <source>
        <dbReference type="SAM" id="MobiDB-lite"/>
    </source>
</evidence>
<dbReference type="EMBL" id="BMMK01000035">
    <property type="protein sequence ID" value="GGM75944.1"/>
    <property type="molecule type" value="Genomic_DNA"/>
</dbReference>
<dbReference type="AlphaFoldDB" id="A0A8J3CJC6"/>
<reference evidence="2" key="2">
    <citation type="submission" date="2020-09" db="EMBL/GenBank/DDBJ databases">
        <authorList>
            <person name="Sun Q."/>
            <person name="Zhou Y."/>
        </authorList>
    </citation>
    <scope>NUCLEOTIDE SEQUENCE</scope>
    <source>
        <strain evidence="2">CGMCC 4.5737</strain>
    </source>
</reference>
<sequence>MTAATASARGRSNRRRGHDAERAVARWLRTNGWPHAERAVRNGFRTAHRSGADPLDLTGTPHLVWSVKDDKSERICAWMVELAEKRRAAGADVGVLVQRRRGAPDPGFWWAWIFISELVELLRGSGHPEWPGGVVRMELQDLVPMLHAAGYGTPAGQEST</sequence>
<name>A0A8J3CJC6_9PSEU</name>
<dbReference type="RefSeq" id="WP_189061174.1">
    <property type="nucleotide sequence ID" value="NZ_BMMK01000035.1"/>
</dbReference>
<dbReference type="Proteomes" id="UP000637578">
    <property type="component" value="Unassembled WGS sequence"/>
</dbReference>
<protein>
    <submittedName>
        <fullName evidence="2">Uncharacterized protein</fullName>
    </submittedName>
</protein>
<feature type="compositionally biased region" description="Low complexity" evidence="1">
    <location>
        <begin position="1"/>
        <end position="10"/>
    </location>
</feature>